<dbReference type="Gene3D" id="6.10.10.10">
    <property type="entry name" value="Flagellar export chaperone, C-terminal domain"/>
    <property type="match status" value="1"/>
</dbReference>
<evidence type="ECO:0000256" key="2">
    <source>
        <dbReference type="ARBA" id="ARBA00020110"/>
    </source>
</evidence>
<keyword evidence="8" id="KW-1185">Reference proteome</keyword>
<evidence type="ECO:0000313" key="7">
    <source>
        <dbReference type="EMBL" id="MFL0251655.1"/>
    </source>
</evidence>
<dbReference type="InterPro" id="IPR001029">
    <property type="entry name" value="Flagellin_N"/>
</dbReference>
<reference evidence="7 8" key="1">
    <citation type="submission" date="2024-11" db="EMBL/GenBank/DDBJ databases">
        <authorList>
            <person name="Heng Y.C."/>
            <person name="Lim A.C.H."/>
            <person name="Lee J.K.Y."/>
            <person name="Kittelmann S."/>
        </authorList>
    </citation>
    <scope>NUCLEOTIDE SEQUENCE [LARGE SCALE GENOMIC DNA]</scope>
    <source>
        <strain evidence="7 8">WILCCON 0114</strain>
    </source>
</reference>
<evidence type="ECO:0000259" key="5">
    <source>
        <dbReference type="Pfam" id="PF00669"/>
    </source>
</evidence>
<keyword evidence="7" id="KW-0282">Flagellum</keyword>
<name>A0ABW8THY3_9CLOT</name>
<accession>A0ABW8THY3</accession>
<dbReference type="PRINTS" id="PR00207">
    <property type="entry name" value="FLAGELLIN"/>
</dbReference>
<comment type="caution">
    <text evidence="7">The sequence shown here is derived from an EMBL/GenBank/DDBJ whole genome shotgun (WGS) entry which is preliminary data.</text>
</comment>
<dbReference type="PANTHER" id="PTHR42792:SF2">
    <property type="entry name" value="FLAGELLIN"/>
    <property type="match status" value="1"/>
</dbReference>
<keyword evidence="3 4" id="KW-0975">Bacterial flagellum</keyword>
<evidence type="ECO:0000256" key="1">
    <source>
        <dbReference type="ARBA" id="ARBA00005709"/>
    </source>
</evidence>
<sequence>MIVGHNMASFNIFTKYKSALAAQTKAMAHISSGLRVNDAGDDPYALARNENFNMQIRSLQRANSNSQDAVSLIQTVDSALDGITSILQRIKDLAVQNSNGTYNVEDRDASQLEVSNLINEVDHLAKSTNMNDVNLLTNPSGSFKCMVGGNVGENIDIPTFDFQAASIKDKDGTPLTSVDVTTQDGCKKAMNLVDSALDTVDKARGTYGALQNRLNSTISNVSDISSETEAGDSQIMDVDIASEMIEYSKNSIIVQAGTAMMAQTNKFPQQVLQILQNVR</sequence>
<keyword evidence="7" id="KW-0966">Cell projection</keyword>
<dbReference type="Pfam" id="PF00669">
    <property type="entry name" value="Flagellin_N"/>
    <property type="match status" value="1"/>
</dbReference>
<comment type="similarity">
    <text evidence="1 4">Belongs to the bacterial flagellin family.</text>
</comment>
<feature type="domain" description="Flagellin C-terminal" evidence="6">
    <location>
        <begin position="190"/>
        <end position="275"/>
    </location>
</feature>
<protein>
    <recommendedName>
        <fullName evidence="2 4">Flagellin</fullName>
    </recommendedName>
</protein>
<feature type="domain" description="Flagellin N-terminal" evidence="5">
    <location>
        <begin position="4"/>
        <end position="137"/>
    </location>
</feature>
<dbReference type="InterPro" id="IPR042187">
    <property type="entry name" value="Flagellin_C_sub2"/>
</dbReference>
<proteinExistence type="inferred from homology"/>
<dbReference type="InterPro" id="IPR046358">
    <property type="entry name" value="Flagellin_C"/>
</dbReference>
<evidence type="ECO:0000313" key="8">
    <source>
        <dbReference type="Proteomes" id="UP001623592"/>
    </source>
</evidence>
<organism evidence="7 8">
    <name type="scientific">Clostridium neuense</name>
    <dbReference type="NCBI Taxonomy" id="1728934"/>
    <lineage>
        <taxon>Bacteria</taxon>
        <taxon>Bacillati</taxon>
        <taxon>Bacillota</taxon>
        <taxon>Clostridia</taxon>
        <taxon>Eubacteriales</taxon>
        <taxon>Clostridiaceae</taxon>
        <taxon>Clostridium</taxon>
    </lineage>
</organism>
<dbReference type="Pfam" id="PF00700">
    <property type="entry name" value="Flagellin_C"/>
    <property type="match status" value="1"/>
</dbReference>
<evidence type="ECO:0000256" key="4">
    <source>
        <dbReference type="RuleBase" id="RU362073"/>
    </source>
</evidence>
<comment type="function">
    <text evidence="4">Flagellin is the subunit protein which polymerizes to form the filaments of bacterial flagella.</text>
</comment>
<dbReference type="InterPro" id="IPR001492">
    <property type="entry name" value="Flagellin"/>
</dbReference>
<keyword evidence="7" id="KW-0969">Cilium</keyword>
<gene>
    <name evidence="7" type="ORF">ACJDT4_14625</name>
</gene>
<dbReference type="PANTHER" id="PTHR42792">
    <property type="entry name" value="FLAGELLIN"/>
    <property type="match status" value="1"/>
</dbReference>
<comment type="subcellular location">
    <subcellularLocation>
        <location evidence="4">Secreted</location>
    </subcellularLocation>
    <subcellularLocation>
        <location evidence="4">Bacterial flagellum</location>
    </subcellularLocation>
</comment>
<dbReference type="Gene3D" id="1.20.1330.10">
    <property type="entry name" value="f41 fragment of flagellin, N-terminal domain"/>
    <property type="match status" value="1"/>
</dbReference>
<dbReference type="SUPFAM" id="SSF64518">
    <property type="entry name" value="Phase 1 flagellin"/>
    <property type="match status" value="1"/>
</dbReference>
<evidence type="ECO:0000256" key="3">
    <source>
        <dbReference type="ARBA" id="ARBA00023143"/>
    </source>
</evidence>
<dbReference type="Proteomes" id="UP001623592">
    <property type="component" value="Unassembled WGS sequence"/>
</dbReference>
<evidence type="ECO:0000259" key="6">
    <source>
        <dbReference type="Pfam" id="PF00700"/>
    </source>
</evidence>
<keyword evidence="4" id="KW-0964">Secreted</keyword>
<dbReference type="RefSeq" id="WP_406788305.1">
    <property type="nucleotide sequence ID" value="NZ_JBJIAA010000011.1"/>
</dbReference>
<dbReference type="EMBL" id="JBJIAA010000011">
    <property type="protein sequence ID" value="MFL0251655.1"/>
    <property type="molecule type" value="Genomic_DNA"/>
</dbReference>